<dbReference type="EMBL" id="JABSTQ010001795">
    <property type="protein sequence ID" value="KAG0444594.1"/>
    <property type="molecule type" value="Genomic_DNA"/>
</dbReference>
<protein>
    <submittedName>
        <fullName evidence="1">Uncharacterized protein</fullName>
    </submittedName>
</protein>
<gene>
    <name evidence="1" type="ORF">HPB47_013618</name>
</gene>
<accession>A0AC60QY19</accession>
<reference evidence="1 2" key="1">
    <citation type="journal article" date="2020" name="Cell">
        <title>Large-Scale Comparative Analyses of Tick Genomes Elucidate Their Genetic Diversity and Vector Capacities.</title>
        <authorList>
            <consortium name="Tick Genome and Microbiome Consortium (TIGMIC)"/>
            <person name="Jia N."/>
            <person name="Wang J."/>
            <person name="Shi W."/>
            <person name="Du L."/>
            <person name="Sun Y."/>
            <person name="Zhan W."/>
            <person name="Jiang J.F."/>
            <person name="Wang Q."/>
            <person name="Zhang B."/>
            <person name="Ji P."/>
            <person name="Bell-Sakyi L."/>
            <person name="Cui X.M."/>
            <person name="Yuan T.T."/>
            <person name="Jiang B.G."/>
            <person name="Yang W.F."/>
            <person name="Lam T.T."/>
            <person name="Chang Q.C."/>
            <person name="Ding S.J."/>
            <person name="Wang X.J."/>
            <person name="Zhu J.G."/>
            <person name="Ruan X.D."/>
            <person name="Zhao L."/>
            <person name="Wei J.T."/>
            <person name="Ye R.Z."/>
            <person name="Que T.C."/>
            <person name="Du C.H."/>
            <person name="Zhou Y.H."/>
            <person name="Cheng J.X."/>
            <person name="Dai P.F."/>
            <person name="Guo W.B."/>
            <person name="Han X.H."/>
            <person name="Huang E.J."/>
            <person name="Li L.F."/>
            <person name="Wei W."/>
            <person name="Gao Y.C."/>
            <person name="Liu J.Z."/>
            <person name="Shao H.Z."/>
            <person name="Wang X."/>
            <person name="Wang C.C."/>
            <person name="Yang T.C."/>
            <person name="Huo Q.B."/>
            <person name="Li W."/>
            <person name="Chen H.Y."/>
            <person name="Chen S.E."/>
            <person name="Zhou L.G."/>
            <person name="Ni X.B."/>
            <person name="Tian J.H."/>
            <person name="Sheng Y."/>
            <person name="Liu T."/>
            <person name="Pan Y.S."/>
            <person name="Xia L.Y."/>
            <person name="Li J."/>
            <person name="Zhao F."/>
            <person name="Cao W.C."/>
        </authorList>
    </citation>
    <scope>NUCLEOTIDE SEQUENCE [LARGE SCALE GENOMIC DNA]</scope>
    <source>
        <strain evidence="1">Iper-2018</strain>
    </source>
</reference>
<feature type="non-terminal residue" evidence="1">
    <location>
        <position position="1"/>
    </location>
</feature>
<evidence type="ECO:0000313" key="2">
    <source>
        <dbReference type="Proteomes" id="UP000805193"/>
    </source>
</evidence>
<name>A0AC60QY19_IXOPE</name>
<proteinExistence type="predicted"/>
<organism evidence="1 2">
    <name type="scientific">Ixodes persulcatus</name>
    <name type="common">Taiga tick</name>
    <dbReference type="NCBI Taxonomy" id="34615"/>
    <lineage>
        <taxon>Eukaryota</taxon>
        <taxon>Metazoa</taxon>
        <taxon>Ecdysozoa</taxon>
        <taxon>Arthropoda</taxon>
        <taxon>Chelicerata</taxon>
        <taxon>Arachnida</taxon>
        <taxon>Acari</taxon>
        <taxon>Parasitiformes</taxon>
        <taxon>Ixodida</taxon>
        <taxon>Ixodoidea</taxon>
        <taxon>Ixodidae</taxon>
        <taxon>Ixodinae</taxon>
        <taxon>Ixodes</taxon>
    </lineage>
</organism>
<evidence type="ECO:0000313" key="1">
    <source>
        <dbReference type="EMBL" id="KAG0444594.1"/>
    </source>
</evidence>
<comment type="caution">
    <text evidence="1">The sequence shown here is derived from an EMBL/GenBank/DDBJ whole genome shotgun (WGS) entry which is preliminary data.</text>
</comment>
<feature type="non-terminal residue" evidence="1">
    <location>
        <position position="129"/>
    </location>
</feature>
<sequence>PLGSLKRYSEDETSKVAIKSPRIILDYNIHISGVDLVDMLIELYRTAFKRYYMRLFAQILDIAVNNAWLLYRRECYLLRVKPDLPLKDFRFLIADALMRAHKPKRRRPPCRSGPANKIKHHVQPRPTAE</sequence>
<dbReference type="Proteomes" id="UP000805193">
    <property type="component" value="Unassembled WGS sequence"/>
</dbReference>
<keyword evidence="2" id="KW-1185">Reference proteome</keyword>